<organism evidence="2">
    <name type="scientific">Rhizobium meliloti</name>
    <name type="common">Ensifer meliloti</name>
    <name type="synonym">Sinorhizobium meliloti</name>
    <dbReference type="NCBI Taxonomy" id="382"/>
    <lineage>
        <taxon>Bacteria</taxon>
        <taxon>Pseudomonadati</taxon>
        <taxon>Pseudomonadota</taxon>
        <taxon>Alphaproteobacteria</taxon>
        <taxon>Hyphomicrobiales</taxon>
        <taxon>Rhizobiaceae</taxon>
        <taxon>Sinorhizobium/Ensifer group</taxon>
        <taxon>Sinorhizobium</taxon>
    </lineage>
</organism>
<gene>
    <name evidence="2" type="ORF">GHK45_29730</name>
</gene>
<keyword evidence="1" id="KW-0732">Signal</keyword>
<comment type="caution">
    <text evidence="2">The sequence shown here is derived from an EMBL/GenBank/DDBJ whole genome shotgun (WGS) entry which is preliminary data.</text>
</comment>
<dbReference type="EMBL" id="WISP01000191">
    <property type="protein sequence ID" value="MQW07787.1"/>
    <property type="molecule type" value="Genomic_DNA"/>
</dbReference>
<sequence>MKLIALALTAACALSAAGCTSTQQVSASKDRLNQVARAVVGMSLIGARGATPADQDKMDETVAGLCGARAWTQSKCARHEAARQ</sequence>
<dbReference type="AlphaFoldDB" id="A0A6A8A140"/>
<name>A0A6A8A140_RHIML</name>
<evidence type="ECO:0000313" key="2">
    <source>
        <dbReference type="EMBL" id="MQW07787.1"/>
    </source>
</evidence>
<feature type="signal peptide" evidence="1">
    <location>
        <begin position="1"/>
        <end position="16"/>
    </location>
</feature>
<evidence type="ECO:0000256" key="1">
    <source>
        <dbReference type="SAM" id="SignalP"/>
    </source>
</evidence>
<evidence type="ECO:0008006" key="3">
    <source>
        <dbReference type="Google" id="ProtNLM"/>
    </source>
</evidence>
<dbReference type="PROSITE" id="PS51257">
    <property type="entry name" value="PROKAR_LIPOPROTEIN"/>
    <property type="match status" value="1"/>
</dbReference>
<proteinExistence type="predicted"/>
<protein>
    <recommendedName>
        <fullName evidence="3">Lipoprotein</fullName>
    </recommendedName>
</protein>
<reference evidence="2" key="1">
    <citation type="journal article" date="2013" name="Genome Biol.">
        <title>Comparative genomics of the core and accessory genomes of 48 Sinorhizobium strains comprising five genospecies.</title>
        <authorList>
            <person name="Sugawara M."/>
            <person name="Epstein B."/>
            <person name="Badgley B.D."/>
            <person name="Unno T."/>
            <person name="Xu L."/>
            <person name="Reese J."/>
            <person name="Gyaneshwar P."/>
            <person name="Denny R."/>
            <person name="Mudge J."/>
            <person name="Bharti A.K."/>
            <person name="Farmer A.D."/>
            <person name="May G.D."/>
            <person name="Woodward J.E."/>
            <person name="Medigue C."/>
            <person name="Vallenet D."/>
            <person name="Lajus A."/>
            <person name="Rouy Z."/>
            <person name="Martinez-Vaz B."/>
            <person name="Tiffin P."/>
            <person name="Young N.D."/>
            <person name="Sadowsky M.J."/>
        </authorList>
    </citation>
    <scope>NUCLEOTIDE SEQUENCE</scope>
    <source>
        <strain evidence="2">M30</strain>
    </source>
</reference>
<dbReference type="RefSeq" id="WP_153318875.1">
    <property type="nucleotide sequence ID" value="NZ_WISP01000191.1"/>
</dbReference>
<accession>A0A6A8A140</accession>
<feature type="chain" id="PRO_5025660589" description="Lipoprotein" evidence="1">
    <location>
        <begin position="17"/>
        <end position="84"/>
    </location>
</feature>